<sequence>MRRIISILLENEFGALSRVVGLFAQRGYNIDSLTVAPTDDETLSRITLTTNGDDKMVEQIIKQLYKLIDTLKVMELTEGAHVERGLMLIKIRSQDLAERGEIKSCVEIFRGSIVDITSKTYTIQLVGDAEKLDAFLEATMHLDVVEVVRSGISGISRGDKYLKV</sequence>
<dbReference type="NCBIfam" id="NF008864">
    <property type="entry name" value="PRK11895.1"/>
    <property type="match status" value="1"/>
</dbReference>
<dbReference type="EC" id="2.2.1.6" evidence="8"/>
<dbReference type="Gene3D" id="3.30.70.1150">
    <property type="entry name" value="ACT-like. Chain A, domain 2"/>
    <property type="match status" value="1"/>
</dbReference>
<evidence type="ECO:0000313" key="11">
    <source>
        <dbReference type="Proteomes" id="UP000318148"/>
    </source>
</evidence>
<keyword evidence="6 8" id="KW-0100">Branched-chain amino acid biosynthesis</keyword>
<evidence type="ECO:0000313" key="10">
    <source>
        <dbReference type="EMBL" id="RZO06781.1"/>
    </source>
</evidence>
<dbReference type="GO" id="GO:0003984">
    <property type="term" value="F:acetolactate synthase activity"/>
    <property type="evidence" value="ECO:0007669"/>
    <property type="project" value="UniProtKB-UniRule"/>
</dbReference>
<dbReference type="InterPro" id="IPR004789">
    <property type="entry name" value="Acetalactate_synth_ssu"/>
</dbReference>
<evidence type="ECO:0000256" key="4">
    <source>
        <dbReference type="ARBA" id="ARBA00011744"/>
    </source>
</evidence>
<accession>A0A520LM14</accession>
<evidence type="ECO:0000256" key="8">
    <source>
        <dbReference type="RuleBase" id="RU368092"/>
    </source>
</evidence>
<evidence type="ECO:0000256" key="1">
    <source>
        <dbReference type="ARBA" id="ARBA00004974"/>
    </source>
</evidence>
<reference evidence="10 11" key="1">
    <citation type="submission" date="2019-02" db="EMBL/GenBank/DDBJ databases">
        <title>Prokaryotic population dynamics and viral predation in marine succession experiment using metagenomics: the confinement effect.</title>
        <authorList>
            <person name="Haro-Moreno J.M."/>
            <person name="Rodriguez-Valera F."/>
            <person name="Lopez-Perez M."/>
        </authorList>
    </citation>
    <scope>NUCLEOTIDE SEQUENCE [LARGE SCALE GENOMIC DNA]</scope>
    <source>
        <strain evidence="10">MED-G169</strain>
    </source>
</reference>
<protein>
    <recommendedName>
        <fullName evidence="8">Acetolactate synthase small subunit</fullName>
        <shortName evidence="8">AHAS</shortName>
        <shortName evidence="8">ALS</shortName>
        <ecNumber evidence="8">2.2.1.6</ecNumber>
    </recommendedName>
    <alternativeName>
        <fullName evidence="8">Acetohydroxy-acid synthase small subunit</fullName>
    </alternativeName>
</protein>
<dbReference type="Proteomes" id="UP000318148">
    <property type="component" value="Unassembled WGS sequence"/>
</dbReference>
<dbReference type="InterPro" id="IPR039557">
    <property type="entry name" value="AHAS_ACT"/>
</dbReference>
<dbReference type="FunFam" id="3.30.70.260:FF:000001">
    <property type="entry name" value="Acetolactate synthase, small subunit"/>
    <property type="match status" value="1"/>
</dbReference>
<dbReference type="CDD" id="cd04878">
    <property type="entry name" value="ACT_AHAS"/>
    <property type="match status" value="1"/>
</dbReference>
<evidence type="ECO:0000256" key="6">
    <source>
        <dbReference type="ARBA" id="ARBA00023304"/>
    </source>
</evidence>
<organism evidence="10 11">
    <name type="scientific">SAR92 clade bacterium</name>
    <dbReference type="NCBI Taxonomy" id="2315479"/>
    <lineage>
        <taxon>Bacteria</taxon>
        <taxon>Pseudomonadati</taxon>
        <taxon>Pseudomonadota</taxon>
        <taxon>Gammaproteobacteria</taxon>
        <taxon>Cellvibrionales</taxon>
        <taxon>Porticoccaceae</taxon>
        <taxon>SAR92 clade</taxon>
    </lineage>
</organism>
<dbReference type="NCBIfam" id="TIGR00119">
    <property type="entry name" value="acolac_sm"/>
    <property type="match status" value="1"/>
</dbReference>
<keyword evidence="8 10" id="KW-0808">Transferase</keyword>
<dbReference type="PANTHER" id="PTHR30239">
    <property type="entry name" value="ACETOLACTATE SYNTHASE SMALL SUBUNIT"/>
    <property type="match status" value="1"/>
</dbReference>
<comment type="catalytic activity">
    <reaction evidence="7 8">
        <text>2 pyruvate + H(+) = (2S)-2-acetolactate + CO2</text>
        <dbReference type="Rhea" id="RHEA:25249"/>
        <dbReference type="ChEBI" id="CHEBI:15361"/>
        <dbReference type="ChEBI" id="CHEBI:15378"/>
        <dbReference type="ChEBI" id="CHEBI:16526"/>
        <dbReference type="ChEBI" id="CHEBI:58476"/>
        <dbReference type="EC" id="2.2.1.6"/>
    </reaction>
</comment>
<dbReference type="GO" id="GO:1990610">
    <property type="term" value="F:acetolactate synthase regulator activity"/>
    <property type="evidence" value="ECO:0007669"/>
    <property type="project" value="UniProtKB-UniRule"/>
</dbReference>
<dbReference type="UniPathway" id="UPA00047">
    <property type="reaction ID" value="UER00055"/>
</dbReference>
<evidence type="ECO:0000259" key="9">
    <source>
        <dbReference type="PROSITE" id="PS51671"/>
    </source>
</evidence>
<evidence type="ECO:0000256" key="2">
    <source>
        <dbReference type="ARBA" id="ARBA00005025"/>
    </source>
</evidence>
<dbReference type="GO" id="GO:0009099">
    <property type="term" value="P:L-valine biosynthetic process"/>
    <property type="evidence" value="ECO:0007669"/>
    <property type="project" value="UniProtKB-UniRule"/>
</dbReference>
<feature type="domain" description="ACT" evidence="9">
    <location>
        <begin position="4"/>
        <end position="78"/>
    </location>
</feature>
<dbReference type="GO" id="GO:0005829">
    <property type="term" value="C:cytosol"/>
    <property type="evidence" value="ECO:0007669"/>
    <property type="project" value="TreeGrafter"/>
</dbReference>
<evidence type="ECO:0000256" key="3">
    <source>
        <dbReference type="ARBA" id="ARBA00006341"/>
    </source>
</evidence>
<comment type="function">
    <text evidence="8">Catalyzes the conversion of 2 pyruvate molecules into acetolactate in the first common step of the biosynthetic pathway of the branched-amino acids such as leucine, isoleucine, and valine.</text>
</comment>
<dbReference type="GO" id="GO:0009097">
    <property type="term" value="P:isoleucine biosynthetic process"/>
    <property type="evidence" value="ECO:0007669"/>
    <property type="project" value="UniProtKB-UniRule"/>
</dbReference>
<comment type="similarity">
    <text evidence="3 8">Belongs to the acetolactate synthase small subunit family.</text>
</comment>
<dbReference type="Pfam" id="PF10369">
    <property type="entry name" value="ALS_ss_C"/>
    <property type="match status" value="1"/>
</dbReference>
<dbReference type="InterPro" id="IPR027271">
    <property type="entry name" value="Acetolactate_synth/TF_NikR_C"/>
</dbReference>
<dbReference type="InterPro" id="IPR054480">
    <property type="entry name" value="AHAS_small-like_ACT"/>
</dbReference>
<comment type="caution">
    <text evidence="10">The sequence shown here is derived from an EMBL/GenBank/DDBJ whole genome shotgun (WGS) entry which is preliminary data.</text>
</comment>
<name>A0A520LM14_9GAMM</name>
<dbReference type="InterPro" id="IPR045865">
    <property type="entry name" value="ACT-like_dom_sf"/>
</dbReference>
<evidence type="ECO:0000256" key="5">
    <source>
        <dbReference type="ARBA" id="ARBA00022605"/>
    </source>
</evidence>
<proteinExistence type="inferred from homology"/>
<evidence type="ECO:0000256" key="7">
    <source>
        <dbReference type="ARBA" id="ARBA00048670"/>
    </source>
</evidence>
<dbReference type="EMBL" id="SHBO01000020">
    <property type="protein sequence ID" value="RZO06781.1"/>
    <property type="molecule type" value="Genomic_DNA"/>
</dbReference>
<dbReference type="Gene3D" id="3.30.70.260">
    <property type="match status" value="1"/>
</dbReference>
<comment type="pathway">
    <text evidence="2 8">Amino-acid biosynthesis; L-valine biosynthesis; L-valine from pyruvate: step 1/4.</text>
</comment>
<dbReference type="UniPathway" id="UPA00049">
    <property type="reaction ID" value="UER00059"/>
</dbReference>
<comment type="subunit">
    <text evidence="4 8">Dimer of large and small chains.</text>
</comment>
<dbReference type="AlphaFoldDB" id="A0A520LM14"/>
<dbReference type="PANTHER" id="PTHR30239:SF0">
    <property type="entry name" value="ACETOLACTATE SYNTHASE SMALL SUBUNIT 1, CHLOROPLASTIC"/>
    <property type="match status" value="1"/>
</dbReference>
<dbReference type="Pfam" id="PF22629">
    <property type="entry name" value="ACT_AHAS_ss"/>
    <property type="match status" value="1"/>
</dbReference>
<dbReference type="InterPro" id="IPR019455">
    <property type="entry name" value="Acetolactate_synth_ssu_C"/>
</dbReference>
<dbReference type="InterPro" id="IPR002912">
    <property type="entry name" value="ACT_dom"/>
</dbReference>
<dbReference type="SUPFAM" id="SSF55021">
    <property type="entry name" value="ACT-like"/>
    <property type="match status" value="2"/>
</dbReference>
<keyword evidence="5 8" id="KW-0028">Amino-acid biosynthesis</keyword>
<comment type="pathway">
    <text evidence="1 8">Amino-acid biosynthesis; L-isoleucine biosynthesis; L-isoleucine from 2-oxobutanoate: step 1/4.</text>
</comment>
<gene>
    <name evidence="10" type="primary">ilvN</name>
    <name evidence="10" type="ORF">EVB02_02185</name>
</gene>
<dbReference type="PROSITE" id="PS51671">
    <property type="entry name" value="ACT"/>
    <property type="match status" value="1"/>
</dbReference>